<evidence type="ECO:0000313" key="3">
    <source>
        <dbReference type="Proteomes" id="UP000318053"/>
    </source>
</evidence>
<dbReference type="EMBL" id="SJPK01000012">
    <property type="protein sequence ID" value="TWT56616.1"/>
    <property type="molecule type" value="Genomic_DNA"/>
</dbReference>
<keyword evidence="3" id="KW-1185">Reference proteome</keyword>
<dbReference type="AlphaFoldDB" id="A0A5C5X0Z4"/>
<organism evidence="2 3">
    <name type="scientific">Allorhodopirellula solitaria</name>
    <dbReference type="NCBI Taxonomy" id="2527987"/>
    <lineage>
        <taxon>Bacteria</taxon>
        <taxon>Pseudomonadati</taxon>
        <taxon>Planctomycetota</taxon>
        <taxon>Planctomycetia</taxon>
        <taxon>Pirellulales</taxon>
        <taxon>Pirellulaceae</taxon>
        <taxon>Allorhodopirellula</taxon>
    </lineage>
</organism>
<gene>
    <name evidence="2" type="ORF">CA85_41500</name>
</gene>
<evidence type="ECO:0000256" key="1">
    <source>
        <dbReference type="SAM" id="MobiDB-lite"/>
    </source>
</evidence>
<name>A0A5C5X0Z4_9BACT</name>
<evidence type="ECO:0000313" key="2">
    <source>
        <dbReference type="EMBL" id="TWT56616.1"/>
    </source>
</evidence>
<proteinExistence type="predicted"/>
<dbReference type="Proteomes" id="UP000318053">
    <property type="component" value="Unassembled WGS sequence"/>
</dbReference>
<sequence>MFSPEICSKISLTEEFRALILSRRQPAIRLPRTGDNTSRVTEGTEGPTGDNTPEDQLITPTTGDNYLVIRFRCMGTYFQYINDSKRQLLSIDPTGQEIKQYAIGRNIGSRLLHLLLLDDPDGQTGIERHPFLGSWIDDRVYVGGDEYTPGFDRICQEYEDIGQHLIELLAINAPEDLHHYGGSEWLVSLARGDAAFRLSADSCRSVLRYLRGVKRHFPSDEVDDLIEMFRSQADTPSDTSGGG</sequence>
<accession>A0A5C5X0Z4</accession>
<comment type="caution">
    <text evidence="2">The sequence shown here is derived from an EMBL/GenBank/DDBJ whole genome shotgun (WGS) entry which is preliminary data.</text>
</comment>
<feature type="region of interest" description="Disordered" evidence="1">
    <location>
        <begin position="30"/>
        <end position="59"/>
    </location>
</feature>
<protein>
    <submittedName>
        <fullName evidence="2">Uncharacterized protein</fullName>
    </submittedName>
</protein>
<reference evidence="2 3" key="1">
    <citation type="submission" date="2019-02" db="EMBL/GenBank/DDBJ databases">
        <title>Deep-cultivation of Planctomycetes and their phenomic and genomic characterization uncovers novel biology.</title>
        <authorList>
            <person name="Wiegand S."/>
            <person name="Jogler M."/>
            <person name="Boedeker C."/>
            <person name="Pinto D."/>
            <person name="Vollmers J."/>
            <person name="Rivas-Marin E."/>
            <person name="Kohn T."/>
            <person name="Peeters S.H."/>
            <person name="Heuer A."/>
            <person name="Rast P."/>
            <person name="Oberbeckmann S."/>
            <person name="Bunk B."/>
            <person name="Jeske O."/>
            <person name="Meyerdierks A."/>
            <person name="Storesund J.E."/>
            <person name="Kallscheuer N."/>
            <person name="Luecker S."/>
            <person name="Lage O.M."/>
            <person name="Pohl T."/>
            <person name="Merkel B.J."/>
            <person name="Hornburger P."/>
            <person name="Mueller R.-W."/>
            <person name="Bruemmer F."/>
            <person name="Labrenz M."/>
            <person name="Spormann A.M."/>
            <person name="Op Den Camp H."/>
            <person name="Overmann J."/>
            <person name="Amann R."/>
            <person name="Jetten M.S.M."/>
            <person name="Mascher T."/>
            <person name="Medema M.H."/>
            <person name="Devos D.P."/>
            <person name="Kaster A.-K."/>
            <person name="Ovreas L."/>
            <person name="Rohde M."/>
            <person name="Galperin M.Y."/>
            <person name="Jogler C."/>
        </authorList>
    </citation>
    <scope>NUCLEOTIDE SEQUENCE [LARGE SCALE GENOMIC DNA]</scope>
    <source>
        <strain evidence="2 3">CA85</strain>
    </source>
</reference>